<dbReference type="Gene3D" id="3.90.70.50">
    <property type="entry name" value="Peptidase C10, streptopain"/>
    <property type="match status" value="1"/>
</dbReference>
<dbReference type="InterPro" id="IPR038765">
    <property type="entry name" value="Papain-like_cys_pep_sf"/>
</dbReference>
<dbReference type="SUPFAM" id="SSF54001">
    <property type="entry name" value="Cysteine proteinases"/>
    <property type="match status" value="1"/>
</dbReference>
<dbReference type="EMBL" id="DVLC01000139">
    <property type="protein sequence ID" value="HIT47723.1"/>
    <property type="molecule type" value="Genomic_DNA"/>
</dbReference>
<gene>
    <name evidence="1" type="ORF">IAC35_07715</name>
</gene>
<evidence type="ECO:0000313" key="2">
    <source>
        <dbReference type="Proteomes" id="UP000886881"/>
    </source>
</evidence>
<dbReference type="InterPro" id="IPR044934">
    <property type="entry name" value="Streptopain_sf"/>
</dbReference>
<protein>
    <submittedName>
        <fullName evidence="1">C10 family peptidase</fullName>
    </submittedName>
</protein>
<reference evidence="1" key="2">
    <citation type="journal article" date="2021" name="PeerJ">
        <title>Extensive microbial diversity within the chicken gut microbiome revealed by metagenomics and culture.</title>
        <authorList>
            <person name="Gilroy R."/>
            <person name="Ravi A."/>
            <person name="Getino M."/>
            <person name="Pursley I."/>
            <person name="Horton D.L."/>
            <person name="Alikhan N.F."/>
            <person name="Baker D."/>
            <person name="Gharbi K."/>
            <person name="Hall N."/>
            <person name="Watson M."/>
            <person name="Adriaenssens E.M."/>
            <person name="Foster-Nyarko E."/>
            <person name="Jarju S."/>
            <person name="Secka A."/>
            <person name="Antonio M."/>
            <person name="Oren A."/>
            <person name="Chaudhuri R.R."/>
            <person name="La Ragione R."/>
            <person name="Hildebrand F."/>
            <person name="Pallen M.J."/>
        </authorList>
    </citation>
    <scope>NUCLEOTIDE SEQUENCE</scope>
    <source>
        <strain evidence="1">ChiHecec2B26-709</strain>
    </source>
</reference>
<dbReference type="GO" id="GO:0006508">
    <property type="term" value="P:proteolysis"/>
    <property type="evidence" value="ECO:0007669"/>
    <property type="project" value="InterPro"/>
</dbReference>
<comment type="caution">
    <text evidence="1">The sequence shown here is derived from an EMBL/GenBank/DDBJ whole genome shotgun (WGS) entry which is preliminary data.</text>
</comment>
<accession>A0A9D1KI98</accession>
<proteinExistence type="predicted"/>
<dbReference type="Pfam" id="PF01640">
    <property type="entry name" value="Peptidase_C10"/>
    <property type="match status" value="1"/>
</dbReference>
<evidence type="ECO:0000313" key="1">
    <source>
        <dbReference type="EMBL" id="HIT47723.1"/>
    </source>
</evidence>
<organism evidence="1 2">
    <name type="scientific">Candidatus Cryptobacteroides merdipullorum</name>
    <dbReference type="NCBI Taxonomy" id="2840771"/>
    <lineage>
        <taxon>Bacteria</taxon>
        <taxon>Pseudomonadati</taxon>
        <taxon>Bacteroidota</taxon>
        <taxon>Bacteroidia</taxon>
        <taxon>Bacteroidales</taxon>
        <taxon>Candidatus Cryptobacteroides</taxon>
    </lineage>
</organism>
<dbReference type="GO" id="GO:0008234">
    <property type="term" value="F:cysteine-type peptidase activity"/>
    <property type="evidence" value="ECO:0007669"/>
    <property type="project" value="InterPro"/>
</dbReference>
<feature type="non-terminal residue" evidence="1">
    <location>
        <position position="1"/>
    </location>
</feature>
<dbReference type="InterPro" id="IPR000200">
    <property type="entry name" value="Peptidase_C10"/>
</dbReference>
<name>A0A9D1KI98_9BACT</name>
<dbReference type="Proteomes" id="UP000886881">
    <property type="component" value="Unassembled WGS sequence"/>
</dbReference>
<dbReference type="AlphaFoldDB" id="A0A9D1KI98"/>
<reference evidence="1" key="1">
    <citation type="submission" date="2020-10" db="EMBL/GenBank/DDBJ databases">
        <authorList>
            <person name="Gilroy R."/>
        </authorList>
    </citation>
    <scope>NUCLEOTIDE SEQUENCE</scope>
    <source>
        <strain evidence="1">ChiHecec2B26-709</strain>
    </source>
</reference>
<sequence length="77" mass="8778">PVFLSAMHGLTGHSWVIDGAEYSGNTWMVDCDWGWSGLYNGYYSSDCFNPLGKAYNWHFRLITCSVPEHEMDVHIGF</sequence>